<comment type="caution">
    <text evidence="5">The sequence shown here is derived from an EMBL/GenBank/DDBJ whole genome shotgun (WGS) entry which is preliminary data.</text>
</comment>
<dbReference type="SMART" id="SM00479">
    <property type="entry name" value="EXOIII"/>
    <property type="match status" value="1"/>
</dbReference>
<proteinExistence type="predicted"/>
<keyword evidence="2" id="KW-0378">Hydrolase</keyword>
<dbReference type="Proteomes" id="UP001168640">
    <property type="component" value="Unassembled WGS sequence"/>
</dbReference>
<keyword evidence="1" id="KW-0540">Nuclease</keyword>
<accession>A0ABT8W063</accession>
<dbReference type="Pfam" id="PF00929">
    <property type="entry name" value="RNase_T"/>
    <property type="match status" value="1"/>
</dbReference>
<protein>
    <submittedName>
        <fullName evidence="5">3'-5' exonuclease</fullName>
    </submittedName>
</protein>
<evidence type="ECO:0000256" key="1">
    <source>
        <dbReference type="ARBA" id="ARBA00022722"/>
    </source>
</evidence>
<gene>
    <name evidence="5" type="ORF">QVZ43_07435</name>
</gene>
<dbReference type="CDD" id="cd06127">
    <property type="entry name" value="DEDDh"/>
    <property type="match status" value="1"/>
</dbReference>
<feature type="domain" description="Exonuclease" evidence="4">
    <location>
        <begin position="49"/>
        <end position="230"/>
    </location>
</feature>
<dbReference type="PANTHER" id="PTHR30231">
    <property type="entry name" value="DNA POLYMERASE III SUBUNIT EPSILON"/>
    <property type="match status" value="1"/>
</dbReference>
<dbReference type="PANTHER" id="PTHR30231:SF4">
    <property type="entry name" value="PROTEIN NEN2"/>
    <property type="match status" value="1"/>
</dbReference>
<reference evidence="5" key="1">
    <citation type="submission" date="2023-07" db="EMBL/GenBank/DDBJ databases">
        <title>Marinobacter sp. chi1 genome sequencing and assembly.</title>
        <authorList>
            <person name="Park S."/>
        </authorList>
    </citation>
    <scope>NUCLEOTIDE SEQUENCE</scope>
    <source>
        <strain evidence="5">Chi1</strain>
    </source>
</reference>
<name>A0ABT8W063_9GAMM</name>
<dbReference type="SUPFAM" id="SSF53098">
    <property type="entry name" value="Ribonuclease H-like"/>
    <property type="match status" value="1"/>
</dbReference>
<keyword evidence="6" id="KW-1185">Reference proteome</keyword>
<dbReference type="InterPro" id="IPR036397">
    <property type="entry name" value="RNaseH_sf"/>
</dbReference>
<evidence type="ECO:0000256" key="3">
    <source>
        <dbReference type="ARBA" id="ARBA00022839"/>
    </source>
</evidence>
<sequence>MFSKPAAPQPQKSWPERFEALAREAKNPLLKRFYKSGCVSADTPLSKVPMIAIDFETTGLDPTQHSIVSVGMVPFTLKSIELAEAHHWIVRPRQPLSQASIEVHGITHSDIDHAPDIEDILPTMFKLMNGRIAVVHFRAIEREFLDVALQYRFGEGITFPVIDTMAIEAHLHPDRRPTRWQQFFGKKPVSIRLADSRIRYRLPHYPSHNALVDALATAELLQAQILHHFSPETPIGDLWL</sequence>
<evidence type="ECO:0000259" key="4">
    <source>
        <dbReference type="SMART" id="SM00479"/>
    </source>
</evidence>
<evidence type="ECO:0000313" key="5">
    <source>
        <dbReference type="EMBL" id="MDO3721553.1"/>
    </source>
</evidence>
<dbReference type="NCBIfam" id="NF006602">
    <property type="entry name" value="PRK09146.1"/>
    <property type="match status" value="1"/>
</dbReference>
<dbReference type="GO" id="GO:0004527">
    <property type="term" value="F:exonuclease activity"/>
    <property type="evidence" value="ECO:0007669"/>
    <property type="project" value="UniProtKB-KW"/>
</dbReference>
<dbReference type="Gene3D" id="3.30.420.10">
    <property type="entry name" value="Ribonuclease H-like superfamily/Ribonuclease H"/>
    <property type="match status" value="1"/>
</dbReference>
<dbReference type="InterPro" id="IPR012337">
    <property type="entry name" value="RNaseH-like_sf"/>
</dbReference>
<dbReference type="EMBL" id="JAUMIS010000001">
    <property type="protein sequence ID" value="MDO3721553.1"/>
    <property type="molecule type" value="Genomic_DNA"/>
</dbReference>
<evidence type="ECO:0000313" key="6">
    <source>
        <dbReference type="Proteomes" id="UP001168640"/>
    </source>
</evidence>
<dbReference type="InterPro" id="IPR013520">
    <property type="entry name" value="Ribonucl_H"/>
</dbReference>
<evidence type="ECO:0000256" key="2">
    <source>
        <dbReference type="ARBA" id="ARBA00022801"/>
    </source>
</evidence>
<organism evidence="5 6">
    <name type="scientific">Marinobacter suaedae</name>
    <dbReference type="NCBI Taxonomy" id="3057675"/>
    <lineage>
        <taxon>Bacteria</taxon>
        <taxon>Pseudomonadati</taxon>
        <taxon>Pseudomonadota</taxon>
        <taxon>Gammaproteobacteria</taxon>
        <taxon>Pseudomonadales</taxon>
        <taxon>Marinobacteraceae</taxon>
        <taxon>Marinobacter</taxon>
    </lineage>
</organism>
<dbReference type="RefSeq" id="WP_302909417.1">
    <property type="nucleotide sequence ID" value="NZ_JAUMIS010000001.1"/>
</dbReference>
<keyword evidence="3 5" id="KW-0269">Exonuclease</keyword>